<reference evidence="2 3" key="1">
    <citation type="submission" date="2019-04" db="EMBL/GenBank/DDBJ databases">
        <authorList>
            <consortium name="Pathogen Informatics"/>
        </authorList>
    </citation>
    <scope>NUCLEOTIDE SEQUENCE [LARGE SCALE GENOMIC DNA]</scope>
    <source>
        <strain evidence="2 3">NCTC9185</strain>
    </source>
</reference>
<keyword evidence="1" id="KW-0472">Membrane</keyword>
<organism evidence="2 3">
    <name type="scientific">Raoultella terrigena</name>
    <name type="common">Klebsiella terrigena</name>
    <dbReference type="NCBI Taxonomy" id="577"/>
    <lineage>
        <taxon>Bacteria</taxon>
        <taxon>Pseudomonadati</taxon>
        <taxon>Pseudomonadota</taxon>
        <taxon>Gammaproteobacteria</taxon>
        <taxon>Enterobacterales</taxon>
        <taxon>Enterobacteriaceae</taxon>
        <taxon>Klebsiella/Raoultella group</taxon>
        <taxon>Raoultella</taxon>
    </lineage>
</organism>
<accession>A0A4U9D5R6</accession>
<evidence type="ECO:0000313" key="2">
    <source>
        <dbReference type="EMBL" id="VTN11538.1"/>
    </source>
</evidence>
<sequence length="47" mass="4839">MNAVNAIFINTSNQLGEFESGLLAAWMGAVPAAALGGIGSLVVWRYG</sequence>
<evidence type="ECO:0000256" key="1">
    <source>
        <dbReference type="SAM" id="Phobius"/>
    </source>
</evidence>
<proteinExistence type="predicted"/>
<keyword evidence="1" id="KW-1133">Transmembrane helix</keyword>
<gene>
    <name evidence="2" type="ORF">NCTC9185_03494</name>
</gene>
<evidence type="ECO:0000313" key="3">
    <source>
        <dbReference type="Proteomes" id="UP000339249"/>
    </source>
</evidence>
<dbReference type="Proteomes" id="UP000339249">
    <property type="component" value="Unassembled WGS sequence"/>
</dbReference>
<name>A0A4U9D5R6_RAOTE</name>
<keyword evidence="1" id="KW-0812">Transmembrane</keyword>
<feature type="transmembrane region" description="Helical" evidence="1">
    <location>
        <begin position="23"/>
        <end position="44"/>
    </location>
</feature>
<protein>
    <submittedName>
        <fullName evidence="2">Uncharacterized protein</fullName>
    </submittedName>
</protein>
<dbReference type="EMBL" id="CABDVU010000001">
    <property type="protein sequence ID" value="VTN11538.1"/>
    <property type="molecule type" value="Genomic_DNA"/>
</dbReference>
<dbReference type="AlphaFoldDB" id="A0A4U9D5R6"/>